<reference evidence="2 3" key="1">
    <citation type="submission" date="2018-06" db="EMBL/GenBank/DDBJ databases">
        <title>Streptomyces reniochalinae sp. nov. and Streptomyces diacarnus sp. nov. from marine sponges.</title>
        <authorList>
            <person name="Li L."/>
        </authorList>
    </citation>
    <scope>NUCLEOTIDE SEQUENCE [LARGE SCALE GENOMIC DNA]</scope>
    <source>
        <strain evidence="2 3">LHW50302</strain>
    </source>
</reference>
<evidence type="ECO:0000313" key="3">
    <source>
        <dbReference type="Proteomes" id="UP000253507"/>
    </source>
</evidence>
<feature type="transmembrane region" description="Helical" evidence="1">
    <location>
        <begin position="18"/>
        <end position="38"/>
    </location>
</feature>
<keyword evidence="1" id="KW-1133">Transmembrane helix</keyword>
<keyword evidence="1" id="KW-0472">Membrane</keyword>
<sequence>MGETRERLPVRAARPLRLAVSGLLILIPVVLSLAVPLYQRSGPALIGIPFFYWFQMAMAILTAIATGTAYQLLYAGDTDEAEAA</sequence>
<organism evidence="2 3">
    <name type="scientific">Streptomyces reniochalinae</name>
    <dbReference type="NCBI Taxonomy" id="2250578"/>
    <lineage>
        <taxon>Bacteria</taxon>
        <taxon>Bacillati</taxon>
        <taxon>Actinomycetota</taxon>
        <taxon>Actinomycetes</taxon>
        <taxon>Kitasatosporales</taxon>
        <taxon>Streptomycetaceae</taxon>
        <taxon>Streptomyces</taxon>
    </lineage>
</organism>
<evidence type="ECO:0000313" key="2">
    <source>
        <dbReference type="EMBL" id="RCG13689.1"/>
    </source>
</evidence>
<evidence type="ECO:0000256" key="1">
    <source>
        <dbReference type="SAM" id="Phobius"/>
    </source>
</evidence>
<dbReference type="InterPro" id="IPR021741">
    <property type="entry name" value="DUF3311"/>
</dbReference>
<dbReference type="AlphaFoldDB" id="A0A367E7F5"/>
<protein>
    <submittedName>
        <fullName evidence="2">DUF3311 domain-containing protein</fullName>
    </submittedName>
</protein>
<accession>A0A367E7F5</accession>
<feature type="transmembrane region" description="Helical" evidence="1">
    <location>
        <begin position="50"/>
        <end position="73"/>
    </location>
</feature>
<keyword evidence="1" id="KW-0812">Transmembrane</keyword>
<name>A0A367E7F5_9ACTN</name>
<dbReference type="OrthoDB" id="123261at2"/>
<comment type="caution">
    <text evidence="2">The sequence shown here is derived from an EMBL/GenBank/DDBJ whole genome shotgun (WGS) entry which is preliminary data.</text>
</comment>
<dbReference type="Pfam" id="PF11755">
    <property type="entry name" value="DUF3311"/>
    <property type="match status" value="1"/>
</dbReference>
<dbReference type="EMBL" id="QOIM01000049">
    <property type="protein sequence ID" value="RCG13689.1"/>
    <property type="molecule type" value="Genomic_DNA"/>
</dbReference>
<proteinExistence type="predicted"/>
<gene>
    <name evidence="2" type="ORF">DQ392_31685</name>
</gene>
<keyword evidence="3" id="KW-1185">Reference proteome</keyword>
<dbReference type="Proteomes" id="UP000253507">
    <property type="component" value="Unassembled WGS sequence"/>
</dbReference>